<accession>A0ABV7P3F6</accession>
<evidence type="ECO:0000313" key="2">
    <source>
        <dbReference type="Proteomes" id="UP001595645"/>
    </source>
</evidence>
<name>A0ABV7P3F6_9PSEU</name>
<proteinExistence type="predicted"/>
<keyword evidence="2" id="KW-1185">Reference proteome</keyword>
<reference evidence="2" key="1">
    <citation type="journal article" date="2019" name="Int. J. Syst. Evol. Microbiol.">
        <title>The Global Catalogue of Microorganisms (GCM) 10K type strain sequencing project: providing services to taxonomists for standard genome sequencing and annotation.</title>
        <authorList>
            <consortium name="The Broad Institute Genomics Platform"/>
            <consortium name="The Broad Institute Genome Sequencing Center for Infectious Disease"/>
            <person name="Wu L."/>
            <person name="Ma J."/>
        </authorList>
    </citation>
    <scope>NUCLEOTIDE SEQUENCE [LARGE SCALE GENOMIC DNA]</scope>
    <source>
        <strain evidence="2">CGMCC 4.7676</strain>
    </source>
</reference>
<dbReference type="Proteomes" id="UP001595645">
    <property type="component" value="Unassembled WGS sequence"/>
</dbReference>
<organism evidence="1 2">
    <name type="scientific">Amycolatopsis speibonae</name>
    <dbReference type="NCBI Taxonomy" id="1450224"/>
    <lineage>
        <taxon>Bacteria</taxon>
        <taxon>Bacillati</taxon>
        <taxon>Actinomycetota</taxon>
        <taxon>Actinomycetes</taxon>
        <taxon>Pseudonocardiales</taxon>
        <taxon>Pseudonocardiaceae</taxon>
        <taxon>Amycolatopsis</taxon>
    </lineage>
</organism>
<comment type="caution">
    <text evidence="1">The sequence shown here is derived from an EMBL/GenBank/DDBJ whole genome shotgun (WGS) entry which is preliminary data.</text>
</comment>
<dbReference type="EMBL" id="JBHRWK010000038">
    <property type="protein sequence ID" value="MFC3452575.1"/>
    <property type="molecule type" value="Genomic_DNA"/>
</dbReference>
<sequence>MGADLGERTVAVLVLLAQPDRGERAEQFTRHWWADSAGAQEVADALMVAAGHLRNLAGPQSLRDVGAQLIVAGQVRV</sequence>
<gene>
    <name evidence="1" type="ORF">ACFOSH_24315</name>
</gene>
<protein>
    <submittedName>
        <fullName evidence="1">Uncharacterized protein</fullName>
    </submittedName>
</protein>
<dbReference type="RefSeq" id="WP_378241351.1">
    <property type="nucleotide sequence ID" value="NZ_JBHRWK010000038.1"/>
</dbReference>
<evidence type="ECO:0000313" key="1">
    <source>
        <dbReference type="EMBL" id="MFC3452575.1"/>
    </source>
</evidence>